<dbReference type="AlphaFoldDB" id="A0A1B6K0W4"/>
<proteinExistence type="predicted"/>
<gene>
    <name evidence="1" type="ORF">g.1866</name>
</gene>
<name>A0A1B6K0W4_9HEMI</name>
<accession>A0A1B6K0W4</accession>
<reference evidence="1" key="1">
    <citation type="submission" date="2015-11" db="EMBL/GenBank/DDBJ databases">
        <title>De novo transcriptome assembly of four potential Pierce s Disease insect vectors from Arizona vineyards.</title>
        <authorList>
            <person name="Tassone E.E."/>
        </authorList>
    </citation>
    <scope>NUCLEOTIDE SEQUENCE</scope>
</reference>
<sequence length="187" mass="21245">ILKLGEIDIVEYLNKTHVVSDAFLVETQRHELEKYQDELNDYLHLAFVENCDPLLAILDTYKECHALLQSIEAPRLFYSEPEEGMNAVESKEFERACRRFADDMGPFFTGSRYLVKAETFGKYYCVLTNDLLFIGEEADNGKYLLKNSLARTILDVSRGDGQLNIGTSTGVGYVLAGEKDAVDEFYD</sequence>
<feature type="non-terminal residue" evidence="1">
    <location>
        <position position="1"/>
    </location>
</feature>
<dbReference type="EMBL" id="GECU01002609">
    <property type="protein sequence ID" value="JAT05098.1"/>
    <property type="molecule type" value="Transcribed_RNA"/>
</dbReference>
<protein>
    <submittedName>
        <fullName evidence="1">Uncharacterized protein</fullName>
    </submittedName>
</protein>
<feature type="non-terminal residue" evidence="1">
    <location>
        <position position="187"/>
    </location>
</feature>
<organism evidence="1">
    <name type="scientific">Homalodisca liturata</name>
    <dbReference type="NCBI Taxonomy" id="320908"/>
    <lineage>
        <taxon>Eukaryota</taxon>
        <taxon>Metazoa</taxon>
        <taxon>Ecdysozoa</taxon>
        <taxon>Arthropoda</taxon>
        <taxon>Hexapoda</taxon>
        <taxon>Insecta</taxon>
        <taxon>Pterygota</taxon>
        <taxon>Neoptera</taxon>
        <taxon>Paraneoptera</taxon>
        <taxon>Hemiptera</taxon>
        <taxon>Auchenorrhyncha</taxon>
        <taxon>Membracoidea</taxon>
        <taxon>Cicadellidae</taxon>
        <taxon>Cicadellinae</taxon>
        <taxon>Proconiini</taxon>
        <taxon>Homalodisca</taxon>
    </lineage>
</organism>
<evidence type="ECO:0000313" key="1">
    <source>
        <dbReference type="EMBL" id="JAT05098.1"/>
    </source>
</evidence>